<proteinExistence type="predicted"/>
<protein>
    <submittedName>
        <fullName evidence="2">Putative secreted protein</fullName>
    </submittedName>
</protein>
<reference evidence="2" key="1">
    <citation type="submission" date="2019-12" db="EMBL/GenBank/DDBJ databases">
        <title>An insight into the sialome of adult female Ixodes ricinus ticks feeding for 6 days.</title>
        <authorList>
            <person name="Perner J."/>
            <person name="Ribeiro J.M.C."/>
        </authorList>
    </citation>
    <scope>NUCLEOTIDE SEQUENCE</scope>
    <source>
        <strain evidence="2">Semi-engorged</strain>
        <tissue evidence="2">Salivary glands</tissue>
    </source>
</reference>
<evidence type="ECO:0000256" key="1">
    <source>
        <dbReference type="SAM" id="SignalP"/>
    </source>
</evidence>
<feature type="signal peptide" evidence="1">
    <location>
        <begin position="1"/>
        <end position="20"/>
    </location>
</feature>
<organism evidence="2">
    <name type="scientific">Ixodes ricinus</name>
    <name type="common">Common tick</name>
    <name type="synonym">Acarus ricinus</name>
    <dbReference type="NCBI Taxonomy" id="34613"/>
    <lineage>
        <taxon>Eukaryota</taxon>
        <taxon>Metazoa</taxon>
        <taxon>Ecdysozoa</taxon>
        <taxon>Arthropoda</taxon>
        <taxon>Chelicerata</taxon>
        <taxon>Arachnida</taxon>
        <taxon>Acari</taxon>
        <taxon>Parasitiformes</taxon>
        <taxon>Ixodida</taxon>
        <taxon>Ixodoidea</taxon>
        <taxon>Ixodidae</taxon>
        <taxon>Ixodinae</taxon>
        <taxon>Ixodes</taxon>
    </lineage>
</organism>
<sequence>MMCCCCLVSTICAFFITLRAKDRSGSCTLCTSSTLPKPPTPSVAITLRSLNFRFANSSLILCLTPTSSSYCLPRISSMLLISWLNESRSMTRHVTPSASSATMFAVRHSSPCSAFSPKKSPLCKVLMKISSSALLPPSSGAFLVTLTVPLLIMKKVSPLAPCLMM</sequence>
<accession>A0A6B0UXY9</accession>
<dbReference type="AlphaFoldDB" id="A0A6B0UXY9"/>
<keyword evidence="1" id="KW-0732">Signal</keyword>
<name>A0A6B0UXY9_IXORI</name>
<dbReference type="EMBL" id="GIFC01012449">
    <property type="protein sequence ID" value="MXU94532.1"/>
    <property type="molecule type" value="Transcribed_RNA"/>
</dbReference>
<evidence type="ECO:0000313" key="2">
    <source>
        <dbReference type="EMBL" id="MXU94532.1"/>
    </source>
</evidence>
<feature type="chain" id="PRO_5025416690" evidence="1">
    <location>
        <begin position="21"/>
        <end position="165"/>
    </location>
</feature>